<reference evidence="1 2" key="1">
    <citation type="submission" date="2017-12" db="EMBL/GenBank/DDBJ databases">
        <title>Confluentibacter flavum sp. nov., isolated from the saline lake.</title>
        <authorList>
            <person name="Yu L."/>
        </authorList>
    </citation>
    <scope>NUCLEOTIDE SEQUENCE [LARGE SCALE GENOMIC DNA]</scope>
    <source>
        <strain evidence="1 2">3B</strain>
    </source>
</reference>
<comment type="caution">
    <text evidence="1">The sequence shown here is derived from an EMBL/GenBank/DDBJ whole genome shotgun (WGS) entry which is preliminary data.</text>
</comment>
<organism evidence="1 2">
    <name type="scientific">Confluentibacter flavum</name>
    <dbReference type="NCBI Taxonomy" id="1909700"/>
    <lineage>
        <taxon>Bacteria</taxon>
        <taxon>Pseudomonadati</taxon>
        <taxon>Bacteroidota</taxon>
        <taxon>Flavobacteriia</taxon>
        <taxon>Flavobacteriales</taxon>
        <taxon>Flavobacteriaceae</taxon>
        <taxon>Confluentibacter</taxon>
    </lineage>
</organism>
<sequence>MTKSEQIINKLNELKEQDTISSYSHIKNILKNQIIPIPFYEYKPYKLIRFRRHNNRENLFEESDQLTYRKDILNITNFGRANEPGQGFFYCNDNKNQITGISEAVSIFRGNENSEEEVLTIGVWDLKESLKLAMILPTDENIGKNSGFDEMKKFYDGFEKSKEFEELKKFNEFIAKEFTLDLQKHKSNYKITCAFSNYIKEKFPEVDGILYASVKSEFEGTNIVLWPEVADEKLEFIAARKSTFKKVANKTYTEVQSIDSKSYDKQTDKINWK</sequence>
<dbReference type="EMBL" id="PJEO01000004">
    <property type="protein sequence ID" value="PKQ46871.1"/>
    <property type="molecule type" value="Genomic_DNA"/>
</dbReference>
<proteinExistence type="predicted"/>
<dbReference type="RefSeq" id="WP_106657998.1">
    <property type="nucleotide sequence ID" value="NZ_PJEO01000004.1"/>
</dbReference>
<evidence type="ECO:0000313" key="2">
    <source>
        <dbReference type="Proteomes" id="UP000233435"/>
    </source>
</evidence>
<protein>
    <submittedName>
        <fullName evidence="1">Uncharacterized protein</fullName>
    </submittedName>
</protein>
<evidence type="ECO:0000313" key="1">
    <source>
        <dbReference type="EMBL" id="PKQ46871.1"/>
    </source>
</evidence>
<dbReference type="AlphaFoldDB" id="A0A2N3HPM1"/>
<accession>A0A2N3HPM1</accession>
<name>A0A2N3HPM1_9FLAO</name>
<keyword evidence="2" id="KW-1185">Reference proteome</keyword>
<dbReference type="Proteomes" id="UP000233435">
    <property type="component" value="Unassembled WGS sequence"/>
</dbReference>
<dbReference type="OrthoDB" id="761857at2"/>
<gene>
    <name evidence="1" type="ORF">CSW08_00740</name>
</gene>